<comment type="caution">
    <text evidence="2">The sequence shown here is derived from an EMBL/GenBank/DDBJ whole genome shotgun (WGS) entry which is preliminary data.</text>
</comment>
<organism evidence="2 3">
    <name type="scientific">Mucilaginibacter psychrotolerans</name>
    <dbReference type="NCBI Taxonomy" id="1524096"/>
    <lineage>
        <taxon>Bacteria</taxon>
        <taxon>Pseudomonadati</taxon>
        <taxon>Bacteroidota</taxon>
        <taxon>Sphingobacteriia</taxon>
        <taxon>Sphingobacteriales</taxon>
        <taxon>Sphingobacteriaceae</taxon>
        <taxon>Mucilaginibacter</taxon>
    </lineage>
</organism>
<evidence type="ECO:0000313" key="3">
    <source>
        <dbReference type="Proteomes" id="UP000297540"/>
    </source>
</evidence>
<dbReference type="RefSeq" id="WP_133229526.1">
    <property type="nucleotide sequence ID" value="NZ_SOZE01000001.1"/>
</dbReference>
<dbReference type="Proteomes" id="UP000297540">
    <property type="component" value="Unassembled WGS sequence"/>
</dbReference>
<protein>
    <submittedName>
        <fullName evidence="2">GNAT family N-acetyltransferase</fullName>
    </submittedName>
</protein>
<keyword evidence="3" id="KW-1185">Reference proteome</keyword>
<dbReference type="Gene3D" id="3.40.630.30">
    <property type="match status" value="1"/>
</dbReference>
<sequence>MIKFITADDVLPLRNVVLREGKLTLNECRFPNDNAEEAFHLGCYVGEELACVASFHPKGYEGYAGKAYQLRGMATAEQYRGKGMGNMLVNFAITYLRGQKVNYLWCNARKVAVSFYMGTGFEVISPVFDVPGIGPHYVMYVKIQ</sequence>
<feature type="domain" description="N-acetyltransferase" evidence="1">
    <location>
        <begin position="1"/>
        <end position="144"/>
    </location>
</feature>
<proteinExistence type="predicted"/>
<keyword evidence="2" id="KW-0808">Transferase</keyword>
<dbReference type="SUPFAM" id="SSF55729">
    <property type="entry name" value="Acyl-CoA N-acyltransferases (Nat)"/>
    <property type="match status" value="1"/>
</dbReference>
<gene>
    <name evidence="2" type="ORF">E2R66_01560</name>
</gene>
<dbReference type="InterPro" id="IPR000182">
    <property type="entry name" value="GNAT_dom"/>
</dbReference>
<accession>A0A4Y8SQK7</accession>
<reference evidence="2 3" key="1">
    <citation type="journal article" date="2017" name="Int. J. Syst. Evol. Microbiol.">
        <title>Mucilaginibacterpsychrotolerans sp. nov., isolated from peatlands.</title>
        <authorList>
            <person name="Deng Y."/>
            <person name="Shen L."/>
            <person name="Xu B."/>
            <person name="Liu Y."/>
            <person name="Gu Z."/>
            <person name="Liu H."/>
            <person name="Zhou Y."/>
        </authorList>
    </citation>
    <scope>NUCLEOTIDE SEQUENCE [LARGE SCALE GENOMIC DNA]</scope>
    <source>
        <strain evidence="2 3">NH7-4</strain>
    </source>
</reference>
<evidence type="ECO:0000313" key="2">
    <source>
        <dbReference type="EMBL" id="TFF40891.1"/>
    </source>
</evidence>
<dbReference type="OrthoDB" id="2352823at2"/>
<dbReference type="PROSITE" id="PS51186">
    <property type="entry name" value="GNAT"/>
    <property type="match status" value="1"/>
</dbReference>
<dbReference type="GO" id="GO:0016747">
    <property type="term" value="F:acyltransferase activity, transferring groups other than amino-acyl groups"/>
    <property type="evidence" value="ECO:0007669"/>
    <property type="project" value="InterPro"/>
</dbReference>
<dbReference type="InterPro" id="IPR016181">
    <property type="entry name" value="Acyl_CoA_acyltransferase"/>
</dbReference>
<dbReference type="CDD" id="cd04301">
    <property type="entry name" value="NAT_SF"/>
    <property type="match status" value="1"/>
</dbReference>
<dbReference type="Pfam" id="PF13673">
    <property type="entry name" value="Acetyltransf_10"/>
    <property type="match status" value="1"/>
</dbReference>
<name>A0A4Y8SQK7_9SPHI</name>
<dbReference type="AlphaFoldDB" id="A0A4Y8SQK7"/>
<evidence type="ECO:0000259" key="1">
    <source>
        <dbReference type="PROSITE" id="PS51186"/>
    </source>
</evidence>
<dbReference type="EMBL" id="SOZE01000001">
    <property type="protein sequence ID" value="TFF40891.1"/>
    <property type="molecule type" value="Genomic_DNA"/>
</dbReference>